<reference evidence="1" key="1">
    <citation type="submission" date="2015-12" db="EMBL/GenBank/DDBJ databases">
        <title>Update maize B73 reference genome by single molecule sequencing technologies.</title>
        <authorList>
            <consortium name="Maize Genome Sequencing Project"/>
            <person name="Ware D."/>
        </authorList>
    </citation>
    <scope>NUCLEOTIDE SEQUENCE [LARGE SCALE GENOMIC DNA]</scope>
    <source>
        <tissue evidence="1">Seedling</tissue>
    </source>
</reference>
<organism evidence="1">
    <name type="scientific">Zea mays</name>
    <name type="common">Maize</name>
    <dbReference type="NCBI Taxonomy" id="4577"/>
    <lineage>
        <taxon>Eukaryota</taxon>
        <taxon>Viridiplantae</taxon>
        <taxon>Streptophyta</taxon>
        <taxon>Embryophyta</taxon>
        <taxon>Tracheophyta</taxon>
        <taxon>Spermatophyta</taxon>
        <taxon>Magnoliopsida</taxon>
        <taxon>Liliopsida</taxon>
        <taxon>Poales</taxon>
        <taxon>Poaceae</taxon>
        <taxon>PACMAD clade</taxon>
        <taxon>Panicoideae</taxon>
        <taxon>Andropogonodae</taxon>
        <taxon>Andropogoneae</taxon>
        <taxon>Tripsacinae</taxon>
        <taxon>Zea</taxon>
    </lineage>
</organism>
<dbReference type="EMBL" id="CM007647">
    <property type="protein sequence ID" value="ONL96366.1"/>
    <property type="molecule type" value="Genomic_DNA"/>
</dbReference>
<name>A0A1D6JXF9_MAIZE</name>
<protein>
    <submittedName>
        <fullName evidence="1">Clathrin binding protein</fullName>
    </submittedName>
</protein>
<sequence length="184" mass="19881">MPGAIHSPVEDVITVLLWRHRHGGNEQRDRGWECGKAIWWMDMGMVDAGGTKVEIGDGGGKGGYATIAQHALGQSSSTGGGRSWRRRRWRCPAGHVVDGGGEGSELLHQQLLKCHEVRLGDWTSGDSRRINRCGDGGGGGWCWSWRHVIGLASPIPDCYGGCSTTVPTVLQYPRELFAGWGCTG</sequence>
<accession>A0A1D6JXF9</accession>
<dbReference type="AlphaFoldDB" id="A0A1D6JXF9"/>
<gene>
    <name evidence="1" type="ORF">ZEAMMB73_Zm00001d028558</name>
</gene>
<evidence type="ECO:0000313" key="1">
    <source>
        <dbReference type="EMBL" id="ONL96366.1"/>
    </source>
</evidence>
<dbReference type="EMBL" id="CM007647">
    <property type="protein sequence ID" value="ONL96370.1"/>
    <property type="molecule type" value="Genomic_DNA"/>
</dbReference>
<proteinExistence type="predicted"/>